<feature type="chain" id="PRO_5041273973" description="Solute carrier family 40 protein" evidence="2">
    <location>
        <begin position="18"/>
        <end position="271"/>
    </location>
</feature>
<dbReference type="PANTHER" id="PTHR35043">
    <property type="entry name" value="TRANSCRIPTION FACTOR DOMAIN-CONTAINING PROTEIN"/>
    <property type="match status" value="1"/>
</dbReference>
<evidence type="ECO:0008006" key="5">
    <source>
        <dbReference type="Google" id="ProtNLM"/>
    </source>
</evidence>
<dbReference type="EMBL" id="JAUEPU010000146">
    <property type="protein sequence ID" value="KAK0475645.1"/>
    <property type="molecule type" value="Genomic_DNA"/>
</dbReference>
<dbReference type="AlphaFoldDB" id="A0AA39P157"/>
<evidence type="ECO:0000313" key="3">
    <source>
        <dbReference type="EMBL" id="KAK0475645.1"/>
    </source>
</evidence>
<evidence type="ECO:0000313" key="4">
    <source>
        <dbReference type="Proteomes" id="UP001175228"/>
    </source>
</evidence>
<evidence type="ECO:0000256" key="1">
    <source>
        <dbReference type="SAM" id="Phobius"/>
    </source>
</evidence>
<keyword evidence="1" id="KW-0812">Transmembrane</keyword>
<keyword evidence="1" id="KW-0472">Membrane</keyword>
<gene>
    <name evidence="3" type="ORF">EDD18DRAFT_1089668</name>
</gene>
<proteinExistence type="predicted"/>
<protein>
    <recommendedName>
        <fullName evidence="5">Solute carrier family 40 protein</fullName>
    </recommendedName>
</protein>
<keyword evidence="1" id="KW-1133">Transmembrane helix</keyword>
<dbReference type="Proteomes" id="UP001175228">
    <property type="component" value="Unassembled WGS sequence"/>
</dbReference>
<sequence length="271" mass="30367">MIVFLSIFTASIIGAQSSPDDPDGVPVCAGDQRTVLSIIWSCLGTIFACTWVAVHPNVLGHDITTNGIISCAIEWLKIWSMMILAPDVIVAWAAEQFIVAWKLCHGEPKLTLSHCFLLSMGGFSETALFLGTLVTLKTLESEPDFVQRLTEISQETIEDRNKRDTISKALSILQSSWFISQCVARIIQHLPITLLKMMALAFAGISMVMYSLWWYKPLNMKYHIPLDSAHNNNLIPETSGSHNSAPPVKPWLKFLRFMAWMWYTLMGKPPP</sequence>
<evidence type="ECO:0000256" key="2">
    <source>
        <dbReference type="SAM" id="SignalP"/>
    </source>
</evidence>
<keyword evidence="2" id="KW-0732">Signal</keyword>
<feature type="signal peptide" evidence="2">
    <location>
        <begin position="1"/>
        <end position="17"/>
    </location>
</feature>
<keyword evidence="4" id="KW-1185">Reference proteome</keyword>
<accession>A0AA39P157</accession>
<name>A0AA39P157_9AGAR</name>
<organism evidence="3 4">
    <name type="scientific">Armillaria luteobubalina</name>
    <dbReference type="NCBI Taxonomy" id="153913"/>
    <lineage>
        <taxon>Eukaryota</taxon>
        <taxon>Fungi</taxon>
        <taxon>Dikarya</taxon>
        <taxon>Basidiomycota</taxon>
        <taxon>Agaricomycotina</taxon>
        <taxon>Agaricomycetes</taxon>
        <taxon>Agaricomycetidae</taxon>
        <taxon>Agaricales</taxon>
        <taxon>Marasmiineae</taxon>
        <taxon>Physalacriaceae</taxon>
        <taxon>Armillaria</taxon>
    </lineage>
</organism>
<feature type="transmembrane region" description="Helical" evidence="1">
    <location>
        <begin position="194"/>
        <end position="215"/>
    </location>
</feature>
<dbReference type="PANTHER" id="PTHR35043:SF7">
    <property type="entry name" value="TRANSCRIPTION FACTOR DOMAIN-CONTAINING PROTEIN"/>
    <property type="match status" value="1"/>
</dbReference>
<comment type="caution">
    <text evidence="3">The sequence shown here is derived from an EMBL/GenBank/DDBJ whole genome shotgun (WGS) entry which is preliminary data.</text>
</comment>
<reference evidence="3" key="1">
    <citation type="submission" date="2023-06" db="EMBL/GenBank/DDBJ databases">
        <authorList>
            <consortium name="Lawrence Berkeley National Laboratory"/>
            <person name="Ahrendt S."/>
            <person name="Sahu N."/>
            <person name="Indic B."/>
            <person name="Wong-Bajracharya J."/>
            <person name="Merenyi Z."/>
            <person name="Ke H.-M."/>
            <person name="Monk M."/>
            <person name="Kocsube S."/>
            <person name="Drula E."/>
            <person name="Lipzen A."/>
            <person name="Balint B."/>
            <person name="Henrissat B."/>
            <person name="Andreopoulos B."/>
            <person name="Martin F.M."/>
            <person name="Harder C.B."/>
            <person name="Rigling D."/>
            <person name="Ford K.L."/>
            <person name="Foster G.D."/>
            <person name="Pangilinan J."/>
            <person name="Papanicolaou A."/>
            <person name="Barry K."/>
            <person name="LaButti K."/>
            <person name="Viragh M."/>
            <person name="Koriabine M."/>
            <person name="Yan M."/>
            <person name="Riley R."/>
            <person name="Champramary S."/>
            <person name="Plett K.L."/>
            <person name="Tsai I.J."/>
            <person name="Slot J."/>
            <person name="Sipos G."/>
            <person name="Plett J."/>
            <person name="Nagy L.G."/>
            <person name="Grigoriev I.V."/>
        </authorList>
    </citation>
    <scope>NUCLEOTIDE SEQUENCE</scope>
    <source>
        <strain evidence="3">HWK02</strain>
    </source>
</reference>